<dbReference type="InterPro" id="IPR036102">
    <property type="entry name" value="OsmC/Ohrsf"/>
</dbReference>
<evidence type="ECO:0000313" key="2">
    <source>
        <dbReference type="EMBL" id="OPH58063.1"/>
    </source>
</evidence>
<comment type="similarity">
    <text evidence="1">Belongs to the OsmC/Ohr family.</text>
</comment>
<dbReference type="AlphaFoldDB" id="A0A1V4HLM4"/>
<dbReference type="NCBIfam" id="TIGR03561">
    <property type="entry name" value="organ_hyd_perox"/>
    <property type="match status" value="1"/>
</dbReference>
<gene>
    <name evidence="2" type="ORF">BC351_24235</name>
</gene>
<dbReference type="GO" id="GO:0006979">
    <property type="term" value="P:response to oxidative stress"/>
    <property type="evidence" value="ECO:0007669"/>
    <property type="project" value="InterPro"/>
</dbReference>
<dbReference type="Pfam" id="PF02566">
    <property type="entry name" value="OsmC"/>
    <property type="match status" value="1"/>
</dbReference>
<keyword evidence="3" id="KW-1185">Reference proteome</keyword>
<dbReference type="InterPro" id="IPR003718">
    <property type="entry name" value="OsmC/Ohr_fam"/>
</dbReference>
<evidence type="ECO:0000313" key="3">
    <source>
        <dbReference type="Proteomes" id="UP000190626"/>
    </source>
</evidence>
<dbReference type="RefSeq" id="WP_079412431.1">
    <property type="nucleotide sequence ID" value="NZ_MBTG01000011.1"/>
</dbReference>
<dbReference type="Proteomes" id="UP000190626">
    <property type="component" value="Unassembled WGS sequence"/>
</dbReference>
<dbReference type="Gene3D" id="3.30.300.20">
    <property type="match status" value="1"/>
</dbReference>
<accession>A0A1V4HLM4</accession>
<dbReference type="STRING" id="1469647.BC351_24235"/>
<dbReference type="PANTHER" id="PTHR33797">
    <property type="entry name" value="ORGANIC HYDROPEROXIDE RESISTANCE PROTEIN-LIKE"/>
    <property type="match status" value="1"/>
</dbReference>
<dbReference type="EMBL" id="MBTG01000011">
    <property type="protein sequence ID" value="OPH58063.1"/>
    <property type="molecule type" value="Genomic_DNA"/>
</dbReference>
<dbReference type="InterPro" id="IPR015946">
    <property type="entry name" value="KH_dom-like_a/b"/>
</dbReference>
<dbReference type="PANTHER" id="PTHR33797:SF2">
    <property type="entry name" value="ORGANIC HYDROPEROXIDE RESISTANCE PROTEIN-LIKE"/>
    <property type="match status" value="1"/>
</dbReference>
<protein>
    <submittedName>
        <fullName evidence="2">Ohr subfamily peroxiredoxin</fullName>
    </submittedName>
</protein>
<name>A0A1V4HLM4_9BACL</name>
<dbReference type="SUPFAM" id="SSF82784">
    <property type="entry name" value="OsmC-like"/>
    <property type="match status" value="1"/>
</dbReference>
<evidence type="ECO:0000256" key="1">
    <source>
        <dbReference type="ARBA" id="ARBA00007378"/>
    </source>
</evidence>
<dbReference type="InterPro" id="IPR019953">
    <property type="entry name" value="OHR"/>
</dbReference>
<proteinExistence type="inferred from homology"/>
<comment type="caution">
    <text evidence="2">The sequence shown here is derived from an EMBL/GenBank/DDBJ whole genome shotgun (WGS) entry which is preliminary data.</text>
</comment>
<reference evidence="3" key="1">
    <citation type="submission" date="2016-07" db="EMBL/GenBank/DDBJ databases">
        <authorList>
            <person name="Florea S."/>
            <person name="Webb J.S."/>
            <person name="Jaromczyk J."/>
            <person name="Schardl C.L."/>
        </authorList>
    </citation>
    <scope>NUCLEOTIDE SEQUENCE [LARGE SCALE GENOMIC DNA]</scope>
    <source>
        <strain evidence="3">CY1</strain>
    </source>
</reference>
<dbReference type="Gene3D" id="2.20.25.10">
    <property type="match status" value="1"/>
</dbReference>
<organism evidence="2 3">
    <name type="scientific">Paenibacillus ferrarius</name>
    <dbReference type="NCBI Taxonomy" id="1469647"/>
    <lineage>
        <taxon>Bacteria</taxon>
        <taxon>Bacillati</taxon>
        <taxon>Bacillota</taxon>
        <taxon>Bacilli</taxon>
        <taxon>Bacillales</taxon>
        <taxon>Paenibacillaceae</taxon>
        <taxon>Paenibacillus</taxon>
    </lineage>
</organism>
<sequence length="142" mass="14904">MEALYTAIVTAEGGRNGKVTSVDGILELNVRMPKALGGTGEEGTNPEQLFAAGYAACFDSALNLVARMKKVQHSGTDVTAHVSISKAVDGGFELAAQLHVNVDGVERDQAEELVRAAHGVCPYSRATRGNIDVKLVVNGQPI</sequence>
<dbReference type="OrthoDB" id="9797508at2"/>